<accession>A0ABV7MAC5</accession>
<reference evidence="2" key="1">
    <citation type="journal article" date="2019" name="Int. J. Syst. Evol. Microbiol.">
        <title>The Global Catalogue of Microorganisms (GCM) 10K type strain sequencing project: providing services to taxonomists for standard genome sequencing and annotation.</title>
        <authorList>
            <consortium name="The Broad Institute Genomics Platform"/>
            <consortium name="The Broad Institute Genome Sequencing Center for Infectious Disease"/>
            <person name="Wu L."/>
            <person name="Ma J."/>
        </authorList>
    </citation>
    <scope>NUCLEOTIDE SEQUENCE [LARGE SCALE GENOMIC DNA]</scope>
    <source>
        <strain evidence="2">KCTC 22245</strain>
    </source>
</reference>
<organism evidence="1 2">
    <name type="scientific">Parvularcula lutaonensis</name>
    <dbReference type="NCBI Taxonomy" id="491923"/>
    <lineage>
        <taxon>Bacteria</taxon>
        <taxon>Pseudomonadati</taxon>
        <taxon>Pseudomonadota</taxon>
        <taxon>Alphaproteobacteria</taxon>
        <taxon>Parvularculales</taxon>
        <taxon>Parvularculaceae</taxon>
        <taxon>Parvularcula</taxon>
    </lineage>
</organism>
<dbReference type="EMBL" id="JBHRVA010000002">
    <property type="protein sequence ID" value="MFC3302365.1"/>
    <property type="molecule type" value="Genomic_DNA"/>
</dbReference>
<dbReference type="RefSeq" id="WP_189570555.1">
    <property type="nucleotide sequence ID" value="NZ_BMXU01000001.1"/>
</dbReference>
<keyword evidence="2" id="KW-1185">Reference proteome</keyword>
<comment type="caution">
    <text evidence="1">The sequence shown here is derived from an EMBL/GenBank/DDBJ whole genome shotgun (WGS) entry which is preliminary data.</text>
</comment>
<gene>
    <name evidence="1" type="ORF">ACFONP_06430</name>
</gene>
<protein>
    <submittedName>
        <fullName evidence="1">Uncharacterized protein</fullName>
    </submittedName>
</protein>
<dbReference type="Proteomes" id="UP001595607">
    <property type="component" value="Unassembled WGS sequence"/>
</dbReference>
<evidence type="ECO:0000313" key="2">
    <source>
        <dbReference type="Proteomes" id="UP001595607"/>
    </source>
</evidence>
<evidence type="ECO:0000313" key="1">
    <source>
        <dbReference type="EMBL" id="MFC3302365.1"/>
    </source>
</evidence>
<sequence length="87" mass="9310">MSRLNPIILGEIQRLRDDLASQHGLEASLEFSDGEMLLSGDRSALLHVAVRILQLVENGVGGSHFTIDKAEIAPDSTTSLTIAVNSP</sequence>
<proteinExistence type="predicted"/>
<name>A0ABV7MAC5_9PROT</name>